<name>A0AAD5QQA0_PARTN</name>
<dbReference type="InterPro" id="IPR036167">
    <property type="entry name" value="tRNA_intron_Endo_cat-like_sf"/>
</dbReference>
<dbReference type="NCBIfam" id="TIGR00324">
    <property type="entry name" value="endA"/>
    <property type="match status" value="1"/>
</dbReference>
<comment type="similarity">
    <text evidence="1">Belongs to the tRNA-intron endonuclease family.</text>
</comment>
<dbReference type="PANTHER" id="PTHR13070">
    <property type="entry name" value="TRNA-SPLICING ENDONUCLEASE SUBUNIT SEN34-RELATED"/>
    <property type="match status" value="1"/>
</dbReference>
<comment type="caution">
    <text evidence="7">The sequence shown here is derived from an EMBL/GenBank/DDBJ whole genome shotgun (WGS) entry which is preliminary data.</text>
</comment>
<dbReference type="AlphaFoldDB" id="A0AAD5QQA0"/>
<keyword evidence="8" id="KW-1185">Reference proteome</keyword>
<accession>A0AAD5QQA0</accession>
<sequence length="564" mass="65786">MKKEKKRSGAGRWTRRFRRMRVYNPRATFEQAELIAELFKEYKHSSKKKCNEAEVRKKMTMKESVEYLEDQTANIVSMPDDVLLKIFDYAVNTQALEELYSSLGVCRFAARERISCKVFYRLLSVCRRFRNFGYKFYHFFSRPPIGLRLQRPSSFSPLNGGSVVAYTYGDSTSGKFCKHVPIHEVPDVIFPGQICTFIIIKHMVITDHLMDMLLNLDLSKVEELFWHDIQGLDATDFADKMQRLLSKMPELQYAEFYSSNLDPTTIFPDSNCYWEDLGLERKEFKISLGGLRKRYRRLKQWRFIRVARTLQYITVDYVNDCFFIFSEEDLSQLREKWRMVAQSAVSSGNQAPYILAPEQVTLLILYGAARVRESSKNFGKSGTLDSVLCGPPQMESEQFVDRTSQGVEAQLAKTQEKVSNDLERTIVHLIKIEEDDSLFRWLDDFEVPVPCTRDFRARELVYHDLWRKGYYLTSGQQFGCTYLAYEGMPGDVHATFLVDFVLDDVKFSPLEIVSLIRLATQVKKNLVIAIVASDSHLPHYIKFDWLKPYTDEREELPFNNGRNF</sequence>
<dbReference type="Proteomes" id="UP001196413">
    <property type="component" value="Unassembled WGS sequence"/>
</dbReference>
<dbReference type="PANTHER" id="PTHR13070:SF0">
    <property type="entry name" value="TRNA-SPLICING ENDONUCLEASE SUBUNIT SEN34"/>
    <property type="match status" value="1"/>
</dbReference>
<evidence type="ECO:0000313" key="8">
    <source>
        <dbReference type="Proteomes" id="UP001196413"/>
    </source>
</evidence>
<dbReference type="GO" id="GO:0000213">
    <property type="term" value="F:tRNA-intron lyase activity"/>
    <property type="evidence" value="ECO:0007669"/>
    <property type="project" value="UniProtKB-EC"/>
</dbReference>
<evidence type="ECO:0000256" key="1">
    <source>
        <dbReference type="ARBA" id="ARBA00008078"/>
    </source>
</evidence>
<dbReference type="GO" id="GO:0005634">
    <property type="term" value="C:nucleus"/>
    <property type="evidence" value="ECO:0007669"/>
    <property type="project" value="UniProtKB-ARBA"/>
</dbReference>
<dbReference type="GO" id="GO:0003676">
    <property type="term" value="F:nucleic acid binding"/>
    <property type="evidence" value="ECO:0007669"/>
    <property type="project" value="InterPro"/>
</dbReference>
<comment type="catalytic activity">
    <reaction evidence="5">
        <text>pretRNA = a 3'-half-tRNA molecule with a 5'-OH end + a 5'-half-tRNA molecule with a 2',3'-cyclic phosphate end + an intron with a 2',3'-cyclic phosphate and a 5'-hydroxyl terminus.</text>
        <dbReference type="EC" id="4.6.1.16"/>
    </reaction>
</comment>
<evidence type="ECO:0000256" key="2">
    <source>
        <dbReference type="ARBA" id="ARBA00012573"/>
    </source>
</evidence>
<evidence type="ECO:0000256" key="4">
    <source>
        <dbReference type="ARBA" id="ARBA00023239"/>
    </source>
</evidence>
<dbReference type="InterPro" id="IPR011856">
    <property type="entry name" value="tRNA_endonuc-like_dom_sf"/>
</dbReference>
<keyword evidence="3" id="KW-0819">tRNA processing</keyword>
<proteinExistence type="inferred from homology"/>
<evidence type="ECO:0000259" key="6">
    <source>
        <dbReference type="Pfam" id="PF01974"/>
    </source>
</evidence>
<dbReference type="EC" id="4.6.1.16" evidence="2"/>
<protein>
    <recommendedName>
        <fullName evidence="2">tRNA-intron lyase</fullName>
        <ecNumber evidence="2">4.6.1.16</ecNumber>
    </recommendedName>
</protein>
<dbReference type="GO" id="GO:0000379">
    <property type="term" value="P:tRNA-type intron splice site recognition and cleavage"/>
    <property type="evidence" value="ECO:0007669"/>
    <property type="project" value="TreeGrafter"/>
</dbReference>
<dbReference type="InterPro" id="IPR006676">
    <property type="entry name" value="tRNA_splic"/>
</dbReference>
<gene>
    <name evidence="7" type="ORF">KIN20_012055</name>
</gene>
<evidence type="ECO:0000256" key="3">
    <source>
        <dbReference type="ARBA" id="ARBA00022694"/>
    </source>
</evidence>
<feature type="domain" description="tRNA intron endonuclease catalytic" evidence="6">
    <location>
        <begin position="455"/>
        <end position="534"/>
    </location>
</feature>
<dbReference type="Pfam" id="PF01974">
    <property type="entry name" value="tRNA_int_endo"/>
    <property type="match status" value="1"/>
</dbReference>
<organism evidence="7 8">
    <name type="scientific">Parelaphostrongylus tenuis</name>
    <name type="common">Meningeal worm</name>
    <dbReference type="NCBI Taxonomy" id="148309"/>
    <lineage>
        <taxon>Eukaryota</taxon>
        <taxon>Metazoa</taxon>
        <taxon>Ecdysozoa</taxon>
        <taxon>Nematoda</taxon>
        <taxon>Chromadorea</taxon>
        <taxon>Rhabditida</taxon>
        <taxon>Rhabditina</taxon>
        <taxon>Rhabditomorpha</taxon>
        <taxon>Strongyloidea</taxon>
        <taxon>Metastrongylidae</taxon>
        <taxon>Parelaphostrongylus</taxon>
    </lineage>
</organism>
<dbReference type="SUPFAM" id="SSF53032">
    <property type="entry name" value="tRNA-intron endonuclease catalytic domain-like"/>
    <property type="match status" value="1"/>
</dbReference>
<keyword evidence="4" id="KW-0456">Lyase</keyword>
<evidence type="ECO:0000256" key="5">
    <source>
        <dbReference type="ARBA" id="ARBA00034031"/>
    </source>
</evidence>
<reference evidence="7" key="1">
    <citation type="submission" date="2021-06" db="EMBL/GenBank/DDBJ databases">
        <title>Parelaphostrongylus tenuis whole genome reference sequence.</title>
        <authorList>
            <person name="Garwood T.J."/>
            <person name="Larsen P.A."/>
            <person name="Fountain-Jones N.M."/>
            <person name="Garbe J.R."/>
            <person name="Macchietto M.G."/>
            <person name="Kania S.A."/>
            <person name="Gerhold R.W."/>
            <person name="Richards J.E."/>
            <person name="Wolf T.M."/>
        </authorList>
    </citation>
    <scope>NUCLEOTIDE SEQUENCE</scope>
    <source>
        <strain evidence="7">MNPRO001-30</strain>
        <tissue evidence="7">Meninges</tissue>
    </source>
</reference>
<dbReference type="CDD" id="cd22363">
    <property type="entry name" value="tRNA-intron_lyase_C"/>
    <property type="match status" value="1"/>
</dbReference>
<evidence type="ECO:0000313" key="7">
    <source>
        <dbReference type="EMBL" id="KAJ1354956.1"/>
    </source>
</evidence>
<dbReference type="EMBL" id="JAHQIW010002287">
    <property type="protein sequence ID" value="KAJ1354956.1"/>
    <property type="molecule type" value="Genomic_DNA"/>
</dbReference>
<dbReference type="Gene3D" id="3.40.1350.10">
    <property type="match status" value="1"/>
</dbReference>
<dbReference type="InterPro" id="IPR006677">
    <property type="entry name" value="tRNA_intron_Endonuc_cat-like"/>
</dbReference>